<feature type="domain" description="PLD phosphodiesterase" evidence="4">
    <location>
        <begin position="443"/>
        <end position="469"/>
    </location>
</feature>
<keyword evidence="3" id="KW-0812">Transmembrane</keyword>
<keyword evidence="3" id="KW-0472">Membrane</keyword>
<dbReference type="GeneID" id="68120034"/>
<feature type="compositionally biased region" description="Polar residues" evidence="2">
    <location>
        <begin position="1"/>
        <end position="20"/>
    </location>
</feature>
<dbReference type="InterPro" id="IPR001736">
    <property type="entry name" value="PLipase_D/transphosphatidylase"/>
</dbReference>
<dbReference type="InterPro" id="IPR032803">
    <property type="entry name" value="PLDc_3"/>
</dbReference>
<dbReference type="OMA" id="WTHFIPN"/>
<dbReference type="GO" id="GO:0003824">
    <property type="term" value="F:catalytic activity"/>
    <property type="evidence" value="ECO:0007669"/>
    <property type="project" value="InterPro"/>
</dbReference>
<dbReference type="PANTHER" id="PTHR10185">
    <property type="entry name" value="PHOSPHOLIPASE D - RELATED"/>
    <property type="match status" value="1"/>
</dbReference>
<feature type="region of interest" description="Disordered" evidence="2">
    <location>
        <begin position="1"/>
        <end position="31"/>
    </location>
</feature>
<dbReference type="InterPro" id="IPR050874">
    <property type="entry name" value="Diverse_PLD-related"/>
</dbReference>
<dbReference type="PANTHER" id="PTHR10185:SF17">
    <property type="entry name" value="GM01519P-RELATED"/>
    <property type="match status" value="1"/>
</dbReference>
<gene>
    <name evidence="5" type="ORF">FDP41_012819</name>
</gene>
<keyword evidence="6" id="KW-1185">Reference proteome</keyword>
<proteinExistence type="inferred from homology"/>
<dbReference type="VEuPathDB" id="AmoebaDB:NF0051650"/>
<name>A0A6A5C1Y8_NAEFO</name>
<feature type="transmembrane region" description="Helical" evidence="3">
    <location>
        <begin position="59"/>
        <end position="84"/>
    </location>
</feature>
<dbReference type="Gene3D" id="3.30.870.10">
    <property type="entry name" value="Endonuclease Chain A"/>
    <property type="match status" value="2"/>
</dbReference>
<dbReference type="PROSITE" id="PS50035">
    <property type="entry name" value="PLD"/>
    <property type="match status" value="2"/>
</dbReference>
<comment type="similarity">
    <text evidence="1">Belongs to the phospholipase D family.</text>
</comment>
<comment type="caution">
    <text evidence="5">The sequence shown here is derived from an EMBL/GenBank/DDBJ whole genome shotgun (WGS) entry which is preliminary data.</text>
</comment>
<sequence length="510" mass="56266">MNKSLLAATESSTNHSSTLYGSSSSEAHHHGGEEGYSNVIHYDDDSSSSLWKKLRAYNAYIVAGVCATVACVVATCVIIPALVYSYSRIGKRMDSLKCDSSCTYQVVESIPEGLNLKLLPNTDFTHNAWADIIGRATSKLTIVCFYSSLLNDASVISGGQYGNETFAAIANAIKKGIKVTIIQNIASADFPDDDTRALEKMGAELVSVDWKKAFSGGILHTKAIAVDGKHFYVGSANLDWRSLAQVKELGVKVTDCECLTQDIEKIMDIYYTLGTSMNNSFTGFRGWPENTFTSVNQFSRLLVPFQNEPVKNESTVFMSASPRIINEPLRTNDIDALLSVINNATQFVYISVMDFQPLMLYGSAPEYWGEIEDALKSAVIRNVQVKLLISKWDHTKPMQITVLQSLLAFGAQICKVGGVKCSGSISAKLFQVPDQPNAPKYPFTRVNHAKYMVTEQQAYISTSNWSKDYFYTTAGISFTSTASTLRQTVENIFNRDYNSEYAFDVPQTSN</sequence>
<dbReference type="Pfam" id="PF13918">
    <property type="entry name" value="PLDc_3"/>
    <property type="match status" value="1"/>
</dbReference>
<dbReference type="VEuPathDB" id="AmoebaDB:FDP41_012819"/>
<protein>
    <recommendedName>
        <fullName evidence="4">PLD phosphodiesterase domain-containing protein</fullName>
    </recommendedName>
</protein>
<evidence type="ECO:0000256" key="2">
    <source>
        <dbReference type="SAM" id="MobiDB-lite"/>
    </source>
</evidence>
<dbReference type="SMART" id="SM00155">
    <property type="entry name" value="PLDc"/>
    <property type="match status" value="2"/>
</dbReference>
<dbReference type="AlphaFoldDB" id="A0A6A5C1Y8"/>
<evidence type="ECO:0000259" key="4">
    <source>
        <dbReference type="PROSITE" id="PS50035"/>
    </source>
</evidence>
<reference evidence="5 6" key="1">
    <citation type="journal article" date="2019" name="Sci. Rep.">
        <title>Nanopore sequencing improves the draft genome of the human pathogenic amoeba Naegleria fowleri.</title>
        <authorList>
            <person name="Liechti N."/>
            <person name="Schurch N."/>
            <person name="Bruggmann R."/>
            <person name="Wittwer M."/>
        </authorList>
    </citation>
    <scope>NUCLEOTIDE SEQUENCE [LARGE SCALE GENOMIC DNA]</scope>
    <source>
        <strain evidence="5 6">ATCC 30894</strain>
    </source>
</reference>
<evidence type="ECO:0000313" key="6">
    <source>
        <dbReference type="Proteomes" id="UP000444721"/>
    </source>
</evidence>
<evidence type="ECO:0000256" key="3">
    <source>
        <dbReference type="SAM" id="Phobius"/>
    </source>
</evidence>
<dbReference type="EMBL" id="VFQX01000016">
    <property type="protein sequence ID" value="KAF0981031.1"/>
    <property type="molecule type" value="Genomic_DNA"/>
</dbReference>
<dbReference type="VEuPathDB" id="AmoebaDB:NfTy_080130"/>
<dbReference type="OrthoDB" id="1923775at2759"/>
<keyword evidence="3" id="KW-1133">Transmembrane helix</keyword>
<dbReference type="CDD" id="cd09106">
    <property type="entry name" value="PLDc_vPLD3_4_5_like_1"/>
    <property type="match status" value="1"/>
</dbReference>
<dbReference type="Proteomes" id="UP000444721">
    <property type="component" value="Unassembled WGS sequence"/>
</dbReference>
<dbReference type="SUPFAM" id="SSF56024">
    <property type="entry name" value="Phospholipase D/nuclease"/>
    <property type="match status" value="2"/>
</dbReference>
<evidence type="ECO:0000313" key="5">
    <source>
        <dbReference type="EMBL" id="KAF0981031.1"/>
    </source>
</evidence>
<evidence type="ECO:0000256" key="1">
    <source>
        <dbReference type="ARBA" id="ARBA00008664"/>
    </source>
</evidence>
<organism evidence="5 6">
    <name type="scientific">Naegleria fowleri</name>
    <name type="common">Brain eating amoeba</name>
    <dbReference type="NCBI Taxonomy" id="5763"/>
    <lineage>
        <taxon>Eukaryota</taxon>
        <taxon>Discoba</taxon>
        <taxon>Heterolobosea</taxon>
        <taxon>Tetramitia</taxon>
        <taxon>Eutetramitia</taxon>
        <taxon>Vahlkampfiidae</taxon>
        <taxon>Naegleria</taxon>
    </lineage>
</organism>
<dbReference type="RefSeq" id="XP_044565744.1">
    <property type="nucleotide sequence ID" value="XM_044703380.1"/>
</dbReference>
<feature type="domain" description="PLD phosphodiesterase" evidence="4">
    <location>
        <begin position="215"/>
        <end position="242"/>
    </location>
</feature>
<accession>A0A6A5C1Y8</accession>
<dbReference type="CDD" id="cd09107">
    <property type="entry name" value="PLDc_vPLD3_4_5_like_2"/>
    <property type="match status" value="1"/>
</dbReference>